<dbReference type="EMBL" id="CP009687">
    <property type="protein sequence ID" value="AKL95579.1"/>
    <property type="molecule type" value="Genomic_DNA"/>
</dbReference>
<protein>
    <recommendedName>
        <fullName evidence="3">DUF4258 domain-containing protein</fullName>
    </recommendedName>
</protein>
<dbReference type="RefSeq" id="WP_052661458.1">
    <property type="nucleotide sequence ID" value="NZ_CP009687.1"/>
</dbReference>
<evidence type="ECO:0008006" key="3">
    <source>
        <dbReference type="Google" id="ProtNLM"/>
    </source>
</evidence>
<dbReference type="AlphaFoldDB" id="A0A0G3WDS9"/>
<evidence type="ECO:0000313" key="2">
    <source>
        <dbReference type="Proteomes" id="UP000035704"/>
    </source>
</evidence>
<gene>
    <name evidence="1" type="ORF">CACET_c21320</name>
</gene>
<dbReference type="InterPro" id="IPR025354">
    <property type="entry name" value="DUF4258"/>
</dbReference>
<dbReference type="Proteomes" id="UP000035704">
    <property type="component" value="Chromosome"/>
</dbReference>
<sequence>MIEQLAEKMIRKKINEGDFDVTEHAMARMTERKIDFNKVLDCIIKGKTVEFQTDRRINDIKVLFQEATDKKPEIYTVVAALDTPLIITVCRTKEEVWECIDNVLQRRERYKR</sequence>
<name>A0A0G3WDS9_9CLOT</name>
<dbReference type="Pfam" id="PF14076">
    <property type="entry name" value="DUF4258"/>
    <property type="match status" value="1"/>
</dbReference>
<organism evidence="1 2">
    <name type="scientific">Clostridium aceticum</name>
    <dbReference type="NCBI Taxonomy" id="84022"/>
    <lineage>
        <taxon>Bacteria</taxon>
        <taxon>Bacillati</taxon>
        <taxon>Bacillota</taxon>
        <taxon>Clostridia</taxon>
        <taxon>Eubacteriales</taxon>
        <taxon>Clostridiaceae</taxon>
        <taxon>Clostridium</taxon>
    </lineage>
</organism>
<dbReference type="STRING" id="84022.CACET_c21320"/>
<accession>A0A0G3WDS9</accession>
<dbReference type="KEGG" id="cace:CACET_c21320"/>
<reference evidence="1 2" key="1">
    <citation type="submission" date="2014-10" db="EMBL/GenBank/DDBJ databases">
        <title>Genome sequence of Clostridium aceticum DSM 1496.</title>
        <authorList>
            <person name="Poehlein A."/>
            <person name="Schiel-Bengelsdorf B."/>
            <person name="Gottschalk G."/>
            <person name="Duerre P."/>
            <person name="Daniel R."/>
        </authorList>
    </citation>
    <scope>NUCLEOTIDE SEQUENCE [LARGE SCALE GENOMIC DNA]</scope>
    <source>
        <strain evidence="1 2">DSM 1496</strain>
    </source>
</reference>
<proteinExistence type="predicted"/>
<evidence type="ECO:0000313" key="1">
    <source>
        <dbReference type="EMBL" id="AKL95579.1"/>
    </source>
</evidence>
<keyword evidence="2" id="KW-1185">Reference proteome</keyword>
<dbReference type="PATRIC" id="fig|84022.6.peg.2135"/>